<dbReference type="Proteomes" id="UP000414233">
    <property type="component" value="Unassembled WGS sequence"/>
</dbReference>
<dbReference type="InterPro" id="IPR000531">
    <property type="entry name" value="Beta-barrel_TonB"/>
</dbReference>
<keyword evidence="10 11" id="KW-0998">Cell outer membrane</keyword>
<dbReference type="PANTHER" id="PTHR30069">
    <property type="entry name" value="TONB-DEPENDENT OUTER MEMBRANE RECEPTOR"/>
    <property type="match status" value="1"/>
</dbReference>
<evidence type="ECO:0000259" key="15">
    <source>
        <dbReference type="Pfam" id="PF07715"/>
    </source>
</evidence>
<evidence type="ECO:0000256" key="9">
    <source>
        <dbReference type="ARBA" id="ARBA00023170"/>
    </source>
</evidence>
<evidence type="ECO:0000259" key="14">
    <source>
        <dbReference type="Pfam" id="PF00593"/>
    </source>
</evidence>
<dbReference type="PANTHER" id="PTHR30069:SF29">
    <property type="entry name" value="HEMOGLOBIN AND HEMOGLOBIN-HAPTOGLOBIN-BINDING PROTEIN 1-RELATED"/>
    <property type="match status" value="1"/>
</dbReference>
<keyword evidence="5 11" id="KW-0812">Transmembrane</keyword>
<dbReference type="GO" id="GO:0015232">
    <property type="term" value="F:heme transmembrane transporter activity"/>
    <property type="evidence" value="ECO:0007669"/>
    <property type="project" value="InterPro"/>
</dbReference>
<dbReference type="InterPro" id="IPR012910">
    <property type="entry name" value="Plug_dom"/>
</dbReference>
<evidence type="ECO:0000256" key="12">
    <source>
        <dbReference type="RuleBase" id="RU003357"/>
    </source>
</evidence>
<evidence type="ECO:0000256" key="2">
    <source>
        <dbReference type="ARBA" id="ARBA00009810"/>
    </source>
</evidence>
<dbReference type="Gene3D" id="2.40.170.20">
    <property type="entry name" value="TonB-dependent receptor, beta-barrel domain"/>
    <property type="match status" value="1"/>
</dbReference>
<dbReference type="Pfam" id="PF07715">
    <property type="entry name" value="Plug"/>
    <property type="match status" value="1"/>
</dbReference>
<dbReference type="InterPro" id="IPR011276">
    <property type="entry name" value="TonB_haem/Hb_rcpt"/>
</dbReference>
<evidence type="ECO:0000256" key="13">
    <source>
        <dbReference type="SAM" id="MobiDB-lite"/>
    </source>
</evidence>
<comment type="similarity">
    <text evidence="2 11 12">Belongs to the TonB-dependent receptor family.</text>
</comment>
<dbReference type="GO" id="GO:0009279">
    <property type="term" value="C:cell outer membrane"/>
    <property type="evidence" value="ECO:0007669"/>
    <property type="project" value="UniProtKB-SubCell"/>
</dbReference>
<organism evidence="16 17">
    <name type="scientific">Pandoraea terrae</name>
    <dbReference type="NCBI Taxonomy" id="1537710"/>
    <lineage>
        <taxon>Bacteria</taxon>
        <taxon>Pseudomonadati</taxon>
        <taxon>Pseudomonadota</taxon>
        <taxon>Betaproteobacteria</taxon>
        <taxon>Burkholderiales</taxon>
        <taxon>Burkholderiaceae</taxon>
        <taxon>Pandoraea</taxon>
    </lineage>
</organism>
<dbReference type="Pfam" id="PF00593">
    <property type="entry name" value="TonB_dep_Rec_b-barrel"/>
    <property type="match status" value="1"/>
</dbReference>
<evidence type="ECO:0000256" key="3">
    <source>
        <dbReference type="ARBA" id="ARBA00022448"/>
    </source>
</evidence>
<keyword evidence="3 11" id="KW-0813">Transport</keyword>
<evidence type="ECO:0000256" key="6">
    <source>
        <dbReference type="ARBA" id="ARBA00022729"/>
    </source>
</evidence>
<feature type="region of interest" description="Disordered" evidence="13">
    <location>
        <begin position="151"/>
        <end position="170"/>
    </location>
</feature>
<dbReference type="Gene3D" id="2.170.130.10">
    <property type="entry name" value="TonB-dependent receptor, plug domain"/>
    <property type="match status" value="1"/>
</dbReference>
<evidence type="ECO:0000313" key="17">
    <source>
        <dbReference type="Proteomes" id="UP000414233"/>
    </source>
</evidence>
<feature type="region of interest" description="Disordered" evidence="13">
    <location>
        <begin position="1"/>
        <end position="41"/>
    </location>
</feature>
<dbReference type="NCBIfam" id="TIGR01786">
    <property type="entry name" value="TonB-hemlactrns"/>
    <property type="match status" value="1"/>
</dbReference>
<dbReference type="SUPFAM" id="SSF56935">
    <property type="entry name" value="Porins"/>
    <property type="match status" value="1"/>
</dbReference>
<feature type="domain" description="TonB-dependent receptor plug" evidence="15">
    <location>
        <begin position="114"/>
        <end position="233"/>
    </location>
</feature>
<evidence type="ECO:0000256" key="4">
    <source>
        <dbReference type="ARBA" id="ARBA00022452"/>
    </source>
</evidence>
<dbReference type="GO" id="GO:0015344">
    <property type="term" value="F:siderophore uptake transmembrane transporter activity"/>
    <property type="evidence" value="ECO:0007669"/>
    <property type="project" value="TreeGrafter"/>
</dbReference>
<keyword evidence="6" id="KW-0732">Signal</keyword>
<comment type="subcellular location">
    <subcellularLocation>
        <location evidence="1 11">Cell outer membrane</location>
        <topology evidence="1 11">Multi-pass membrane protein</topology>
    </subcellularLocation>
</comment>
<keyword evidence="4 11" id="KW-1134">Transmembrane beta strand</keyword>
<dbReference type="CDD" id="cd01347">
    <property type="entry name" value="ligand_gated_channel"/>
    <property type="match status" value="1"/>
</dbReference>
<keyword evidence="8 11" id="KW-0472">Membrane</keyword>
<keyword evidence="17" id="KW-1185">Reference proteome</keyword>
<keyword evidence="7 12" id="KW-0798">TonB box</keyword>
<dbReference type="InterPro" id="IPR036942">
    <property type="entry name" value="Beta-barrel_TonB_sf"/>
</dbReference>
<evidence type="ECO:0000256" key="1">
    <source>
        <dbReference type="ARBA" id="ARBA00004571"/>
    </source>
</evidence>
<evidence type="ECO:0000256" key="8">
    <source>
        <dbReference type="ARBA" id="ARBA00023136"/>
    </source>
</evidence>
<dbReference type="InterPro" id="IPR039426">
    <property type="entry name" value="TonB-dep_rcpt-like"/>
</dbReference>
<dbReference type="GO" id="GO:0044718">
    <property type="term" value="P:siderophore transmembrane transport"/>
    <property type="evidence" value="ECO:0007669"/>
    <property type="project" value="TreeGrafter"/>
</dbReference>
<evidence type="ECO:0000256" key="11">
    <source>
        <dbReference type="PROSITE-ProRule" id="PRU01360"/>
    </source>
</evidence>
<keyword evidence="9 16" id="KW-0675">Receptor</keyword>
<gene>
    <name evidence="16" type="ORF">PTE30175_02896</name>
</gene>
<reference evidence="16 17" key="1">
    <citation type="submission" date="2019-08" db="EMBL/GenBank/DDBJ databases">
        <authorList>
            <person name="Peeters C."/>
        </authorList>
    </citation>
    <scope>NUCLEOTIDE SEQUENCE [LARGE SCALE GENOMIC DNA]</scope>
    <source>
        <strain evidence="16 17">LMG 30175</strain>
    </source>
</reference>
<dbReference type="InterPro" id="IPR010949">
    <property type="entry name" value="TonB_Hb/transfer/lactofer_rcpt"/>
</dbReference>
<evidence type="ECO:0000256" key="10">
    <source>
        <dbReference type="ARBA" id="ARBA00023237"/>
    </source>
</evidence>
<feature type="domain" description="TonB-dependent receptor-like beta-barrel" evidence="14">
    <location>
        <begin position="342"/>
        <end position="765"/>
    </location>
</feature>
<sequence>MNQSHDGGGRQHALNGPPAQPVRHTPRRCDAHQSSPRRLPALTPIRAAFAAALALGGWPAAHAQTAPATQETPAAPPMERAPEARTHTLASLQVPEANLKEVTVTATRTPTEASRTPASISVITDQDLEEQQAQNIKDALRYEPGVTVRRGPYRPASAASGGGKDGNSSINIRGLEGNRILLVEDGIRMPSAFSFGPLEAGRGDYVSMDMLKRIEILRGPASSLYGSDGLTGVVNFLTKDPQDLLDVFGRPTYFSLRPYYNSADRSFGTTAQAAWGGERFQGMLTIDGNRGHELDGKGSNDTAGMARTTANPQNTNGDSVLGKLVFKATPTSTFKLTAETVRRRTDTNVLSAVNPPTTISLIGSDRLERNRLSLDYDFDDASQAYIQDVHALIYFQNATNDQYSFEQRGRAADRWRDNKYKERVVGGAVQAESNFATGPLTHKLVYGADASVSHTTNWRDGIFPPPGESFPNKAFPDTDYTLFGAFLQDEIRYGALSVTPGLRYDAYRLSPKSNDPLFRGTPTSSNDSALSPRLAVMYEIAPALIPYAQYARGFRTPTPDQVNNGFANPIFGYKSIGNPNLKPETSDTVELGLRGRLATTLGPVNYSAAVFAGRYRNFISQQVIGGTGRPANPLIFQFVNFSRANIHGFEGRAAWNLLGGITLRTAFALADGTTTDTGKPGQPLNTINPFSAVVGVRYEPNTTWFAQADMLFQAAKSQNDVTDTCSSGNTRNVKCWAAPSSVVLDLTGGYHINKYATLYAGVYNVFDRKYWNWSDVRGLADSSTIKDAYSAPGRSVAASLKLQY</sequence>
<accession>A0A5E4W4B1</accession>
<dbReference type="PROSITE" id="PS52016">
    <property type="entry name" value="TONB_DEPENDENT_REC_3"/>
    <property type="match status" value="1"/>
</dbReference>
<evidence type="ECO:0000256" key="7">
    <source>
        <dbReference type="ARBA" id="ARBA00023077"/>
    </source>
</evidence>
<dbReference type="EMBL" id="CABPRZ010000011">
    <property type="protein sequence ID" value="VVE17945.1"/>
    <property type="molecule type" value="Genomic_DNA"/>
</dbReference>
<name>A0A5E4W4B1_9BURK</name>
<dbReference type="AlphaFoldDB" id="A0A5E4W4B1"/>
<proteinExistence type="inferred from homology"/>
<evidence type="ECO:0000256" key="5">
    <source>
        <dbReference type="ARBA" id="ARBA00022692"/>
    </source>
</evidence>
<dbReference type="NCBIfam" id="TIGR01785">
    <property type="entry name" value="TonB-hemin"/>
    <property type="match status" value="1"/>
</dbReference>
<protein>
    <submittedName>
        <fullName evidence="16">TonB-dependent hemoglobin/transferrin/lactoferrin receptor</fullName>
    </submittedName>
</protein>
<evidence type="ECO:0000313" key="16">
    <source>
        <dbReference type="EMBL" id="VVE17945.1"/>
    </source>
</evidence>
<dbReference type="InterPro" id="IPR037066">
    <property type="entry name" value="Plug_dom_sf"/>
</dbReference>